<dbReference type="CDD" id="cd23659">
    <property type="entry name" value="USP_At3g01520-like"/>
    <property type="match status" value="1"/>
</dbReference>
<reference evidence="2" key="1">
    <citation type="journal article" date="2023" name="G3 (Bethesda)">
        <title>A reference genome for the long-term kleptoplast-retaining sea slug Elysia crispata morphotype clarki.</title>
        <authorList>
            <person name="Eastman K.E."/>
            <person name="Pendleton A.L."/>
            <person name="Shaikh M.A."/>
            <person name="Suttiyut T."/>
            <person name="Ogas R."/>
            <person name="Tomko P."/>
            <person name="Gavelis G."/>
            <person name="Widhalm J.R."/>
            <person name="Wisecaver J.H."/>
        </authorList>
    </citation>
    <scope>NUCLEOTIDE SEQUENCE</scope>
    <source>
        <strain evidence="2">ECLA1</strain>
    </source>
</reference>
<comment type="caution">
    <text evidence="2">The sequence shown here is derived from an EMBL/GenBank/DDBJ whole genome shotgun (WGS) entry which is preliminary data.</text>
</comment>
<dbReference type="PANTHER" id="PTHR46989:SF3">
    <property type="entry name" value="USPA DOMAIN-CONTAINING PROTEIN"/>
    <property type="match status" value="1"/>
</dbReference>
<evidence type="ECO:0000313" key="3">
    <source>
        <dbReference type="Proteomes" id="UP001283361"/>
    </source>
</evidence>
<dbReference type="AlphaFoldDB" id="A0AAE0YQ45"/>
<dbReference type="EMBL" id="JAWDGP010005767">
    <property type="protein sequence ID" value="KAK3752334.1"/>
    <property type="molecule type" value="Genomic_DNA"/>
</dbReference>
<dbReference type="SUPFAM" id="SSF52402">
    <property type="entry name" value="Adenine nucleotide alpha hydrolases-like"/>
    <property type="match status" value="1"/>
</dbReference>
<dbReference type="Proteomes" id="UP001283361">
    <property type="component" value="Unassembled WGS sequence"/>
</dbReference>
<protein>
    <recommendedName>
        <fullName evidence="1">UspA domain-containing protein</fullName>
    </recommendedName>
</protein>
<gene>
    <name evidence="2" type="ORF">RRG08_044372</name>
</gene>
<name>A0AAE0YQ45_9GAST</name>
<evidence type="ECO:0000313" key="2">
    <source>
        <dbReference type="EMBL" id="KAK3752334.1"/>
    </source>
</evidence>
<feature type="domain" description="UspA" evidence="1">
    <location>
        <begin position="6"/>
        <end position="133"/>
    </location>
</feature>
<keyword evidence="3" id="KW-1185">Reference proteome</keyword>
<dbReference type="InterPro" id="IPR006016">
    <property type="entry name" value="UspA"/>
</dbReference>
<dbReference type="PANTHER" id="PTHR46989">
    <property type="entry name" value="USP DOMAIN-CONTAINING PROTEIN"/>
    <property type="match status" value="1"/>
</dbReference>
<proteinExistence type="predicted"/>
<dbReference type="InterPro" id="IPR014729">
    <property type="entry name" value="Rossmann-like_a/b/a_fold"/>
</dbReference>
<sequence>MGRSDLVAVDGSKHSKYAFDWYLDNMHREGDTVLVVHCAEYHIDVGLPGRAADVDAICKAVKKQNDEIGNLTDGFMNVLRQKKIKAELLTPTGEKPGELIVKIAKEKNVSSITMGTRGLGTIRRTLLGSVSERRGVKHCGKQSFMAQDSCILTKTVKMTLKQFSLQTEK</sequence>
<evidence type="ECO:0000259" key="1">
    <source>
        <dbReference type="Pfam" id="PF00582"/>
    </source>
</evidence>
<organism evidence="2 3">
    <name type="scientific">Elysia crispata</name>
    <name type="common">lettuce slug</name>
    <dbReference type="NCBI Taxonomy" id="231223"/>
    <lineage>
        <taxon>Eukaryota</taxon>
        <taxon>Metazoa</taxon>
        <taxon>Spiralia</taxon>
        <taxon>Lophotrochozoa</taxon>
        <taxon>Mollusca</taxon>
        <taxon>Gastropoda</taxon>
        <taxon>Heterobranchia</taxon>
        <taxon>Euthyneura</taxon>
        <taxon>Panpulmonata</taxon>
        <taxon>Sacoglossa</taxon>
        <taxon>Placobranchoidea</taxon>
        <taxon>Plakobranchidae</taxon>
        <taxon>Elysia</taxon>
    </lineage>
</organism>
<dbReference type="Gene3D" id="3.40.50.620">
    <property type="entry name" value="HUPs"/>
    <property type="match status" value="1"/>
</dbReference>
<accession>A0AAE0YQ45</accession>
<dbReference type="Pfam" id="PF00582">
    <property type="entry name" value="Usp"/>
    <property type="match status" value="1"/>
</dbReference>